<dbReference type="Pfam" id="PF02615">
    <property type="entry name" value="Ldh_2"/>
    <property type="match status" value="1"/>
</dbReference>
<protein>
    <submittedName>
        <fullName evidence="3">CG18808</fullName>
    </submittedName>
</protein>
<dbReference type="STRING" id="30019.A0A0M3QVV6"/>
<reference evidence="3 4" key="1">
    <citation type="submission" date="2015-08" db="EMBL/GenBank/DDBJ databases">
        <title>Ancestral chromatin configuration constrains chromatin evolution on differentiating sex chromosomes in Drosophila.</title>
        <authorList>
            <person name="Zhou Q."/>
            <person name="Bachtrog D."/>
        </authorList>
    </citation>
    <scope>NUCLEOTIDE SEQUENCE [LARGE SCALE GENOMIC DNA]</scope>
    <source>
        <tissue evidence="3">Whole larvae</tissue>
    </source>
</reference>
<dbReference type="InterPro" id="IPR036111">
    <property type="entry name" value="Mal/L-sulfo/L-lacto_DH-like_sf"/>
</dbReference>
<dbReference type="Gene3D" id="3.30.1370.60">
    <property type="entry name" value="Hypothetical oxidoreductase yiak, domain 2"/>
    <property type="match status" value="1"/>
</dbReference>
<dbReference type="AlphaFoldDB" id="A0A0M3QVV6"/>
<evidence type="ECO:0000256" key="1">
    <source>
        <dbReference type="ARBA" id="ARBA00006056"/>
    </source>
</evidence>
<sequence length="362" mass="39908">MQTSLVLMDDARRFIHDCLRRVGVPVAKLRCISDVILAADYRGVYGTGINRLELYLRDINQRYCRYDVEPQIISETVAAAHVDGKNAIGALVGNFCMDLAVEKAKKAGIGFVVAKRSHHIGLAAWYAFRAMAQGFIGLVMSNAAPMMVAPGTQTSTLGANCLAFGAKGKQSHIMLDMSTAMKEVGAIEWAMMKNEHIPDNWAMNDCGSPTCFPSLALAAQRLYPAGEHKGYCLSAMIDVLCGVMSGANYSTRIPRWWAECQGHSPDLGLVMLAIDPAVFVSDFEGRLDDFCERITSSCPVDENCPVKLPGELEKQHMYYVDDLRALPYPNVLLSKYKSIADMLCVEPLKLSFECKIKKKECD</sequence>
<dbReference type="InterPro" id="IPR003767">
    <property type="entry name" value="Malate/L-lactate_DH-like"/>
</dbReference>
<dbReference type="PANTHER" id="PTHR11091">
    <property type="entry name" value="OXIDOREDUCTASE-RELATED"/>
    <property type="match status" value="1"/>
</dbReference>
<evidence type="ECO:0000313" key="4">
    <source>
        <dbReference type="Proteomes" id="UP000494163"/>
    </source>
</evidence>
<evidence type="ECO:0000256" key="2">
    <source>
        <dbReference type="ARBA" id="ARBA00023002"/>
    </source>
</evidence>
<keyword evidence="2" id="KW-0560">Oxidoreductase</keyword>
<dbReference type="OrthoDB" id="7881616at2759"/>
<dbReference type="Gene3D" id="1.10.1530.10">
    <property type="match status" value="1"/>
</dbReference>
<dbReference type="GO" id="GO:0016491">
    <property type="term" value="F:oxidoreductase activity"/>
    <property type="evidence" value="ECO:0007669"/>
    <property type="project" value="UniProtKB-KW"/>
</dbReference>
<proteinExistence type="inferred from homology"/>
<dbReference type="OMA" id="WYAFRAM"/>
<dbReference type="Proteomes" id="UP000494163">
    <property type="component" value="Chromosome 3L"/>
</dbReference>
<dbReference type="SMR" id="A0A0M3QVV6"/>
<gene>
    <name evidence="3" type="ORF">Dbus_chr3Lg225</name>
</gene>
<accession>A0A0M3QVV6</accession>
<dbReference type="SUPFAM" id="SSF89733">
    <property type="entry name" value="L-sulfolactate dehydrogenase-like"/>
    <property type="match status" value="1"/>
</dbReference>
<comment type="similarity">
    <text evidence="1">Belongs to the LDH2/MDH2 oxidoreductase family.</text>
</comment>
<organism evidence="3 4">
    <name type="scientific">Drosophila busckii</name>
    <name type="common">Fruit fly</name>
    <dbReference type="NCBI Taxonomy" id="30019"/>
    <lineage>
        <taxon>Eukaryota</taxon>
        <taxon>Metazoa</taxon>
        <taxon>Ecdysozoa</taxon>
        <taxon>Arthropoda</taxon>
        <taxon>Hexapoda</taxon>
        <taxon>Insecta</taxon>
        <taxon>Pterygota</taxon>
        <taxon>Neoptera</taxon>
        <taxon>Endopterygota</taxon>
        <taxon>Diptera</taxon>
        <taxon>Brachycera</taxon>
        <taxon>Muscomorpha</taxon>
        <taxon>Ephydroidea</taxon>
        <taxon>Drosophilidae</taxon>
        <taxon>Drosophila</taxon>
    </lineage>
</organism>
<keyword evidence="4" id="KW-1185">Reference proteome</keyword>
<dbReference type="EMBL" id="CP012525">
    <property type="protein sequence ID" value="ALC43059.1"/>
    <property type="molecule type" value="Genomic_DNA"/>
</dbReference>
<dbReference type="InterPro" id="IPR043143">
    <property type="entry name" value="Mal/L-sulf/L-lact_DH-like_NADP"/>
</dbReference>
<dbReference type="InterPro" id="IPR043144">
    <property type="entry name" value="Mal/L-sulf/L-lact_DH-like_ah"/>
</dbReference>
<evidence type="ECO:0000313" key="3">
    <source>
        <dbReference type="EMBL" id="ALC43059.1"/>
    </source>
</evidence>
<name>A0A0M3QVV6_DROBS</name>
<dbReference type="PANTHER" id="PTHR11091:SF0">
    <property type="entry name" value="MALATE DEHYDROGENASE"/>
    <property type="match status" value="1"/>
</dbReference>